<dbReference type="RefSeq" id="WP_233717258.1">
    <property type="nucleotide sequence ID" value="NZ_JAJUWU010000001.1"/>
</dbReference>
<feature type="domain" description="TadE-like" evidence="3">
    <location>
        <begin position="42"/>
        <end position="82"/>
    </location>
</feature>
<dbReference type="Proteomes" id="UP001139035">
    <property type="component" value="Unassembled WGS sequence"/>
</dbReference>
<keyword evidence="5" id="KW-1185">Reference proteome</keyword>
<dbReference type="Pfam" id="PF07811">
    <property type="entry name" value="TadE"/>
    <property type="match status" value="1"/>
</dbReference>
<evidence type="ECO:0000259" key="3">
    <source>
        <dbReference type="Pfam" id="PF07811"/>
    </source>
</evidence>
<name>A0A9X1NY73_9HYPH</name>
<feature type="transmembrane region" description="Helical" evidence="2">
    <location>
        <begin position="44"/>
        <end position="71"/>
    </location>
</feature>
<keyword evidence="2" id="KW-0812">Transmembrane</keyword>
<dbReference type="AlphaFoldDB" id="A0A9X1NY73"/>
<comment type="caution">
    <text evidence="4">The sequence shown here is derived from an EMBL/GenBank/DDBJ whole genome shotgun (WGS) entry which is preliminary data.</text>
</comment>
<dbReference type="InterPro" id="IPR012495">
    <property type="entry name" value="TadE-like_dom"/>
</dbReference>
<evidence type="ECO:0000256" key="2">
    <source>
        <dbReference type="SAM" id="Phobius"/>
    </source>
</evidence>
<organism evidence="4 5">
    <name type="scientific">Jiella avicenniae</name>
    <dbReference type="NCBI Taxonomy" id="2907202"/>
    <lineage>
        <taxon>Bacteria</taxon>
        <taxon>Pseudomonadati</taxon>
        <taxon>Pseudomonadota</taxon>
        <taxon>Alphaproteobacteria</taxon>
        <taxon>Hyphomicrobiales</taxon>
        <taxon>Aurantimonadaceae</taxon>
        <taxon>Jiella</taxon>
    </lineage>
</organism>
<feature type="region of interest" description="Disordered" evidence="1">
    <location>
        <begin position="1"/>
        <end position="31"/>
    </location>
</feature>
<sequence>MLTMKDHDVSAPKARHRKAGTDADRQAPGRRGIPSFLRNRDGAVAIEFVILAFPFFVLLLVLMETATIFYAELVMDRAVSKIGREVRTGQITSADLTKDEFKAKLCTEVKFLFDCTKLQVDMKTYGSFGAVPIGAPIKDGDLDTTGFSYTKPSGETITSLKAYYKWPLYVDVLRQMATSMSDRSFMVVGSAAFITEPY</sequence>
<evidence type="ECO:0000313" key="4">
    <source>
        <dbReference type="EMBL" id="MCE7026566.1"/>
    </source>
</evidence>
<gene>
    <name evidence="4" type="ORF">LZD57_01055</name>
</gene>
<feature type="compositionally biased region" description="Basic and acidic residues" evidence="1">
    <location>
        <begin position="1"/>
        <end position="10"/>
    </location>
</feature>
<evidence type="ECO:0000256" key="1">
    <source>
        <dbReference type="SAM" id="MobiDB-lite"/>
    </source>
</evidence>
<dbReference type="EMBL" id="JAJUWU010000001">
    <property type="protein sequence ID" value="MCE7026566.1"/>
    <property type="molecule type" value="Genomic_DNA"/>
</dbReference>
<keyword evidence="2" id="KW-1133">Transmembrane helix</keyword>
<reference evidence="4" key="1">
    <citation type="submission" date="2022-01" db="EMBL/GenBank/DDBJ databases">
        <title>Jiella avicenniae sp. nov., a novel endophytic bacterium isolated from bark of Avicennia marina.</title>
        <authorList>
            <person name="Tuo L."/>
        </authorList>
    </citation>
    <scope>NUCLEOTIDE SEQUENCE</scope>
    <source>
        <strain evidence="4">CBK1P-4</strain>
    </source>
</reference>
<accession>A0A9X1NY73</accession>
<keyword evidence="2" id="KW-0472">Membrane</keyword>
<proteinExistence type="predicted"/>
<evidence type="ECO:0000313" key="5">
    <source>
        <dbReference type="Proteomes" id="UP001139035"/>
    </source>
</evidence>
<protein>
    <submittedName>
        <fullName evidence="4">Pilus assembly protein</fullName>
    </submittedName>
</protein>